<evidence type="ECO:0000256" key="5">
    <source>
        <dbReference type="ARBA" id="ARBA00023136"/>
    </source>
</evidence>
<proteinExistence type="predicted"/>
<reference evidence="8 9" key="1">
    <citation type="journal article" date="2022" name="bioRxiv">
        <title>Genomics of Preaxostyla Flagellates Illuminates Evolutionary Transitions and the Path Towards Mitochondrial Loss.</title>
        <authorList>
            <person name="Novak L.V.F."/>
            <person name="Treitli S.C."/>
            <person name="Pyrih J."/>
            <person name="Halakuc P."/>
            <person name="Pipaliya S.V."/>
            <person name="Vacek V."/>
            <person name="Brzon O."/>
            <person name="Soukal P."/>
            <person name="Eme L."/>
            <person name="Dacks J.B."/>
            <person name="Karnkowska A."/>
            <person name="Elias M."/>
            <person name="Hampl V."/>
        </authorList>
    </citation>
    <scope>NUCLEOTIDE SEQUENCE [LARGE SCALE GENOMIC DNA]</scope>
    <source>
        <strain evidence="8">NAU3</strain>
        <tissue evidence="8">Gut</tissue>
    </source>
</reference>
<keyword evidence="3" id="KW-0067">ATP-binding</keyword>
<evidence type="ECO:0000256" key="1">
    <source>
        <dbReference type="ARBA" id="ARBA00022692"/>
    </source>
</evidence>
<dbReference type="EMBL" id="JARBJD010000004">
    <property type="protein sequence ID" value="KAK2963998.1"/>
    <property type="molecule type" value="Genomic_DNA"/>
</dbReference>
<feature type="compositionally biased region" description="Polar residues" evidence="6">
    <location>
        <begin position="143"/>
        <end position="155"/>
    </location>
</feature>
<name>A0ABQ9YJU0_9EUKA</name>
<feature type="region of interest" description="Disordered" evidence="6">
    <location>
        <begin position="73"/>
        <end position="155"/>
    </location>
</feature>
<dbReference type="PROSITE" id="PS50893">
    <property type="entry name" value="ABC_TRANSPORTER_2"/>
    <property type="match status" value="2"/>
</dbReference>
<dbReference type="SMART" id="SM00382">
    <property type="entry name" value="AAA"/>
    <property type="match status" value="2"/>
</dbReference>
<dbReference type="Gene3D" id="1.20.1560.10">
    <property type="entry name" value="ABC transporter type 1, transmembrane domain"/>
    <property type="match status" value="1"/>
</dbReference>
<keyword evidence="2" id="KW-0547">Nucleotide-binding</keyword>
<keyword evidence="4" id="KW-1133">Transmembrane helix</keyword>
<feature type="domain" description="ABC transporter" evidence="7">
    <location>
        <begin position="142"/>
        <end position="397"/>
    </location>
</feature>
<feature type="region of interest" description="Disordered" evidence="6">
    <location>
        <begin position="293"/>
        <end position="315"/>
    </location>
</feature>
<organism evidence="8 9">
    <name type="scientific">Blattamonas nauphoetae</name>
    <dbReference type="NCBI Taxonomy" id="2049346"/>
    <lineage>
        <taxon>Eukaryota</taxon>
        <taxon>Metamonada</taxon>
        <taxon>Preaxostyla</taxon>
        <taxon>Oxymonadida</taxon>
        <taxon>Blattamonas</taxon>
    </lineage>
</organism>
<evidence type="ECO:0000313" key="8">
    <source>
        <dbReference type="EMBL" id="KAK2963998.1"/>
    </source>
</evidence>
<comment type="caution">
    <text evidence="8">The sequence shown here is derived from an EMBL/GenBank/DDBJ whole genome shotgun (WGS) entry which is preliminary data.</text>
</comment>
<dbReference type="InterPro" id="IPR036640">
    <property type="entry name" value="ABC1_TM_sf"/>
</dbReference>
<evidence type="ECO:0000256" key="2">
    <source>
        <dbReference type="ARBA" id="ARBA00022741"/>
    </source>
</evidence>
<protein>
    <submittedName>
        <fullName evidence="8">Multidrug resistance-associated protein</fullName>
    </submittedName>
</protein>
<dbReference type="Pfam" id="PF00005">
    <property type="entry name" value="ABC_tran"/>
    <property type="match status" value="2"/>
</dbReference>
<dbReference type="InterPro" id="IPR003593">
    <property type="entry name" value="AAA+_ATPase"/>
</dbReference>
<feature type="compositionally biased region" description="Basic and acidic residues" evidence="6">
    <location>
        <begin position="415"/>
        <end position="430"/>
    </location>
</feature>
<dbReference type="SUPFAM" id="SSF52540">
    <property type="entry name" value="P-loop containing nucleoside triphosphate hydrolases"/>
    <property type="match status" value="2"/>
</dbReference>
<evidence type="ECO:0000259" key="7">
    <source>
        <dbReference type="PROSITE" id="PS50893"/>
    </source>
</evidence>
<evidence type="ECO:0000256" key="6">
    <source>
        <dbReference type="SAM" id="MobiDB-lite"/>
    </source>
</evidence>
<dbReference type="InterPro" id="IPR027417">
    <property type="entry name" value="P-loop_NTPase"/>
</dbReference>
<keyword evidence="9" id="KW-1185">Reference proteome</keyword>
<keyword evidence="5" id="KW-0472">Membrane</keyword>
<dbReference type="InterPro" id="IPR017871">
    <property type="entry name" value="ABC_transporter-like_CS"/>
</dbReference>
<evidence type="ECO:0000313" key="9">
    <source>
        <dbReference type="Proteomes" id="UP001281761"/>
    </source>
</evidence>
<evidence type="ECO:0000256" key="3">
    <source>
        <dbReference type="ARBA" id="ARBA00022840"/>
    </source>
</evidence>
<evidence type="ECO:0000256" key="4">
    <source>
        <dbReference type="ARBA" id="ARBA00022989"/>
    </source>
</evidence>
<dbReference type="Proteomes" id="UP001281761">
    <property type="component" value="Unassembled WGS sequence"/>
</dbReference>
<keyword evidence="1" id="KW-0812">Transmembrane</keyword>
<dbReference type="PANTHER" id="PTHR24223:SF415">
    <property type="entry name" value="FI20190P1"/>
    <property type="match status" value="1"/>
</dbReference>
<feature type="compositionally biased region" description="Basic and acidic residues" evidence="6">
    <location>
        <begin position="293"/>
        <end position="313"/>
    </location>
</feature>
<dbReference type="InterPro" id="IPR050173">
    <property type="entry name" value="ABC_transporter_C-like"/>
</dbReference>
<dbReference type="SUPFAM" id="SSF90123">
    <property type="entry name" value="ABC transporter transmembrane region"/>
    <property type="match status" value="1"/>
</dbReference>
<dbReference type="Gene3D" id="3.40.50.300">
    <property type="entry name" value="P-loop containing nucleotide triphosphate hydrolases"/>
    <property type="match status" value="2"/>
</dbReference>
<feature type="compositionally biased region" description="Low complexity" evidence="6">
    <location>
        <begin position="480"/>
        <end position="495"/>
    </location>
</feature>
<accession>A0ABQ9YJU0</accession>
<dbReference type="PANTHER" id="PTHR24223">
    <property type="entry name" value="ATP-BINDING CASSETTE SUB-FAMILY C"/>
    <property type="match status" value="1"/>
</dbReference>
<feature type="compositionally biased region" description="Polar residues" evidence="6">
    <location>
        <begin position="73"/>
        <end position="87"/>
    </location>
</feature>
<gene>
    <name evidence="8" type="ORF">BLNAU_1079</name>
</gene>
<dbReference type="InterPro" id="IPR003439">
    <property type="entry name" value="ABC_transporter-like_ATP-bd"/>
</dbReference>
<feature type="region of interest" description="Disordered" evidence="6">
    <location>
        <begin position="477"/>
        <end position="511"/>
    </location>
</feature>
<dbReference type="PROSITE" id="PS00211">
    <property type="entry name" value="ABC_TRANSPORTER_1"/>
    <property type="match status" value="1"/>
</dbReference>
<feature type="domain" description="ABC transporter" evidence="7">
    <location>
        <begin position="810"/>
        <end position="1044"/>
    </location>
</feature>
<sequence length="1068" mass="117511">MMDWMIVTADTLASLPKRLLFVLWNGLKTFVKKYVDDNTWLSDNSSVDPSQLQLSSLDFVPLLGRVDIRSSTPSFQGRFSSRSPTPASTQLHQPLTPPLPAPSAAPTHTRSPTPLAGPAVPRRQSPPPAPAPTLVGPRGLSHRTPSPSATMPNTLRSPFLSPVSFTLTLKHGEHCALVGTVGCGKSLHLSTLAGQNDLWGGRGFVGGQAVFMPQDPVVLDTSLRSNILFGSELDETRLERVVRACCLDTDVKAMPDGLNTFVGEHGRKLSGGQKQRMCLARVCYSILMQREADSNTHSDSDSESNPKRADGHNGMRRVVLLDDPTSACDVRVAREIEENVFGGILKDETVLLATHNLLLASRFGRVVEIVEGRLERVEMVREEGKGGGEGDLDANEAADEKGPKDENEEEEENGADDKDNEITRNETEEEEKARLNLKTIKFLLKHFSIGLFVVSYVLSFVSHLLDVKQDTLLEEGHAVPTTSSSPSGSPSLPFPVDKTEGSVDGAETESTAQPTRVITLHTIVSYFIVSVLKALADTADSEISHRLTNRNQHQTISDLVTVLLDTPLHVFQTQHELQFLLSRRVEVLTNPHRNPLFSFIMQLQPILVRTVTFFVNAPQFTRLFVILVLHSLVSTIIRSSRQKQKEEALKEKKRKDAQNDSKSDYYILDNILSAAPAIRQMGRDEMFVRMVAEAQDRSESRDFYAWWKDPVATMVDDATDWVLMIVVWYFGAKVKRETGKGVPLQFLYSSSMRLLNVCSSVKHAYTSIKRSLVDVAAIQKVFGLPSENGHLSGEREDEAKSVEWAKEGSIEFEDVSAKYLPNGDVVLKGVSLRVEGGSRVGVVGRTGCGKSTLLLTLLNMTIVEKGVVRVGGKRIADINTRTLRGNIGVVQQEVRLANGTIRDCIDPYGQHSDDAILGALEEVGMGSDVRSLPLGLLTELTDTTRLLSAGQRQLLGIARALLQSARIVVLDEPSSSVDEWTDAMVQGVMASAWREATVIVVAHRLSTVTDTDVTVVMDEGRVVEVGRTRDLLNREGSELQRLALTSGRDFLRSLQEIAERTEEGRKTS</sequence>
<feature type="region of interest" description="Disordered" evidence="6">
    <location>
        <begin position="381"/>
        <end position="430"/>
    </location>
</feature>